<name>A0A9D4DAE4_DREPO</name>
<dbReference type="InterPro" id="IPR008365">
    <property type="entry name" value="Prostanoid_rcpt"/>
</dbReference>
<gene>
    <name evidence="12" type="ORF">DPMN_048658</name>
</gene>
<dbReference type="Pfam" id="PF00001">
    <property type="entry name" value="7tm_1"/>
    <property type="match status" value="1"/>
</dbReference>
<dbReference type="PANTHER" id="PTHR11866:SF16">
    <property type="entry name" value="PROSTAGLANDIN E2 RECEPTOR EP4 SUBTYPE-LIKE PROTEIN"/>
    <property type="match status" value="1"/>
</dbReference>
<keyword evidence="13" id="KW-1185">Reference proteome</keyword>
<dbReference type="PANTHER" id="PTHR11866">
    <property type="entry name" value="G-PROTEIN COUPLED RECEPTOR FAMILY 1 MEMBER"/>
    <property type="match status" value="1"/>
</dbReference>
<feature type="domain" description="G-protein coupled receptors family 1 profile" evidence="11">
    <location>
        <begin position="8"/>
        <end position="254"/>
    </location>
</feature>
<feature type="transmembrane region" description="Helical" evidence="10">
    <location>
        <begin position="27"/>
        <end position="57"/>
    </location>
</feature>
<keyword evidence="6 10" id="KW-0472">Membrane</keyword>
<dbReference type="GO" id="GO:0007189">
    <property type="term" value="P:adenylate cyclase-activating G protein-coupled receptor signaling pathway"/>
    <property type="evidence" value="ECO:0007669"/>
    <property type="project" value="TreeGrafter"/>
</dbReference>
<keyword evidence="7" id="KW-0675">Receptor</keyword>
<dbReference type="InterPro" id="IPR000276">
    <property type="entry name" value="GPCR_Rhodpsn"/>
</dbReference>
<dbReference type="GO" id="GO:0005886">
    <property type="term" value="C:plasma membrane"/>
    <property type="evidence" value="ECO:0007669"/>
    <property type="project" value="UniProtKB-SubCell"/>
</dbReference>
<dbReference type="Gene3D" id="1.20.1070.10">
    <property type="entry name" value="Rhodopsin 7-helix transmembrane proteins"/>
    <property type="match status" value="1"/>
</dbReference>
<dbReference type="SUPFAM" id="SSF81321">
    <property type="entry name" value="Family A G protein-coupled receptor-like"/>
    <property type="match status" value="1"/>
</dbReference>
<comment type="caution">
    <text evidence="12">The sequence shown here is derived from an EMBL/GenBank/DDBJ whole genome shotgun (WGS) entry which is preliminary data.</text>
</comment>
<evidence type="ECO:0000256" key="10">
    <source>
        <dbReference type="SAM" id="Phobius"/>
    </source>
</evidence>
<feature type="transmembrane region" description="Helical" evidence="10">
    <location>
        <begin position="219"/>
        <end position="242"/>
    </location>
</feature>
<keyword evidence="3 10" id="KW-0812">Transmembrane</keyword>
<feature type="transmembrane region" description="Helical" evidence="10">
    <location>
        <begin position="162"/>
        <end position="186"/>
    </location>
</feature>
<accession>A0A9D4DAE4</accession>
<evidence type="ECO:0000256" key="3">
    <source>
        <dbReference type="ARBA" id="ARBA00022692"/>
    </source>
</evidence>
<evidence type="ECO:0000313" key="12">
    <source>
        <dbReference type="EMBL" id="KAH3741928.1"/>
    </source>
</evidence>
<dbReference type="CDD" id="cd14981">
    <property type="entry name" value="7tmA_Prostanoid_R"/>
    <property type="match status" value="1"/>
</dbReference>
<evidence type="ECO:0000256" key="8">
    <source>
        <dbReference type="ARBA" id="ARBA00023180"/>
    </source>
</evidence>
<evidence type="ECO:0000256" key="9">
    <source>
        <dbReference type="ARBA" id="ARBA00023224"/>
    </source>
</evidence>
<dbReference type="GO" id="GO:0007204">
    <property type="term" value="P:positive regulation of cytosolic calcium ion concentration"/>
    <property type="evidence" value="ECO:0007669"/>
    <property type="project" value="TreeGrafter"/>
</dbReference>
<feature type="transmembrane region" description="Helical" evidence="10">
    <location>
        <begin position="111"/>
        <end position="133"/>
    </location>
</feature>
<keyword evidence="9" id="KW-0807">Transducer</keyword>
<sequence>MFSVGVFGNVLALIVLHKSPGEQKRKLFYRFVAGLTITDLVSTTSLSPLVIATYVNYFKWIDGIHVCKYFGFMMLFSGVATSIIVCLSVVESLISIRHPSLYHARLRKKHALYFLLSAWMVAVSVASLPLIGFGEIVQQYPFTWCFIDYYTNNKTDREYNCLFAFLELFMITVTVTCNCIVLYTLLRTKMRGLSGRKNSFTESRTFSGYSRRFAECQMAVLLIGITVVFNSCYLPLIVSALAKCTQCIPRDVIS</sequence>
<protein>
    <recommendedName>
        <fullName evidence="11">G-protein coupled receptors family 1 profile domain-containing protein</fullName>
    </recommendedName>
</protein>
<evidence type="ECO:0000256" key="6">
    <source>
        <dbReference type="ARBA" id="ARBA00023136"/>
    </source>
</evidence>
<dbReference type="AlphaFoldDB" id="A0A9D4DAE4"/>
<evidence type="ECO:0000259" key="11">
    <source>
        <dbReference type="PROSITE" id="PS50262"/>
    </source>
</evidence>
<evidence type="ECO:0000256" key="4">
    <source>
        <dbReference type="ARBA" id="ARBA00022989"/>
    </source>
</evidence>
<evidence type="ECO:0000256" key="1">
    <source>
        <dbReference type="ARBA" id="ARBA00004651"/>
    </source>
</evidence>
<comment type="subcellular location">
    <subcellularLocation>
        <location evidence="1">Cell membrane</location>
        <topology evidence="1">Multi-pass membrane protein</topology>
    </subcellularLocation>
</comment>
<evidence type="ECO:0000256" key="2">
    <source>
        <dbReference type="ARBA" id="ARBA00022475"/>
    </source>
</evidence>
<organism evidence="12 13">
    <name type="scientific">Dreissena polymorpha</name>
    <name type="common">Zebra mussel</name>
    <name type="synonym">Mytilus polymorpha</name>
    <dbReference type="NCBI Taxonomy" id="45954"/>
    <lineage>
        <taxon>Eukaryota</taxon>
        <taxon>Metazoa</taxon>
        <taxon>Spiralia</taxon>
        <taxon>Lophotrochozoa</taxon>
        <taxon>Mollusca</taxon>
        <taxon>Bivalvia</taxon>
        <taxon>Autobranchia</taxon>
        <taxon>Heteroconchia</taxon>
        <taxon>Euheterodonta</taxon>
        <taxon>Imparidentia</taxon>
        <taxon>Neoheterodontei</taxon>
        <taxon>Myida</taxon>
        <taxon>Dreissenoidea</taxon>
        <taxon>Dreissenidae</taxon>
        <taxon>Dreissena</taxon>
    </lineage>
</organism>
<dbReference type="Proteomes" id="UP000828390">
    <property type="component" value="Unassembled WGS sequence"/>
</dbReference>
<dbReference type="PRINTS" id="PR01788">
    <property type="entry name" value="PROSTANOIDR"/>
</dbReference>
<dbReference type="GO" id="GO:0004930">
    <property type="term" value="F:G protein-coupled receptor activity"/>
    <property type="evidence" value="ECO:0007669"/>
    <property type="project" value="UniProtKB-KW"/>
</dbReference>
<evidence type="ECO:0000256" key="7">
    <source>
        <dbReference type="ARBA" id="ARBA00023170"/>
    </source>
</evidence>
<keyword evidence="8" id="KW-0325">Glycoprotein</keyword>
<feature type="transmembrane region" description="Helical" evidence="10">
    <location>
        <begin position="69"/>
        <end position="90"/>
    </location>
</feature>
<proteinExistence type="predicted"/>
<reference evidence="12" key="2">
    <citation type="submission" date="2020-11" db="EMBL/GenBank/DDBJ databases">
        <authorList>
            <person name="McCartney M.A."/>
            <person name="Auch B."/>
            <person name="Kono T."/>
            <person name="Mallez S."/>
            <person name="Becker A."/>
            <person name="Gohl D.M."/>
            <person name="Silverstein K.A.T."/>
            <person name="Koren S."/>
            <person name="Bechman K.B."/>
            <person name="Herman A."/>
            <person name="Abrahante J.E."/>
            <person name="Garbe J."/>
        </authorList>
    </citation>
    <scope>NUCLEOTIDE SEQUENCE</scope>
    <source>
        <strain evidence="12">Duluth1</strain>
        <tissue evidence="12">Whole animal</tissue>
    </source>
</reference>
<reference evidence="12" key="1">
    <citation type="journal article" date="2019" name="bioRxiv">
        <title>The Genome of the Zebra Mussel, Dreissena polymorpha: A Resource for Invasive Species Research.</title>
        <authorList>
            <person name="McCartney M.A."/>
            <person name="Auch B."/>
            <person name="Kono T."/>
            <person name="Mallez S."/>
            <person name="Zhang Y."/>
            <person name="Obille A."/>
            <person name="Becker A."/>
            <person name="Abrahante J.E."/>
            <person name="Garbe J."/>
            <person name="Badalamenti J.P."/>
            <person name="Herman A."/>
            <person name="Mangelson H."/>
            <person name="Liachko I."/>
            <person name="Sullivan S."/>
            <person name="Sone E.D."/>
            <person name="Koren S."/>
            <person name="Silverstein K.A.T."/>
            <person name="Beckman K.B."/>
            <person name="Gohl D.M."/>
        </authorList>
    </citation>
    <scope>NUCLEOTIDE SEQUENCE</scope>
    <source>
        <strain evidence="12">Duluth1</strain>
        <tissue evidence="12">Whole animal</tissue>
    </source>
</reference>
<keyword evidence="4 10" id="KW-1133">Transmembrane helix</keyword>
<keyword evidence="2" id="KW-1003">Cell membrane</keyword>
<dbReference type="InterPro" id="IPR017452">
    <property type="entry name" value="GPCR_Rhodpsn_7TM"/>
</dbReference>
<evidence type="ECO:0000256" key="5">
    <source>
        <dbReference type="ARBA" id="ARBA00023040"/>
    </source>
</evidence>
<dbReference type="EMBL" id="JAIWYP010000011">
    <property type="protein sequence ID" value="KAH3741928.1"/>
    <property type="molecule type" value="Genomic_DNA"/>
</dbReference>
<keyword evidence="5" id="KW-0297">G-protein coupled receptor</keyword>
<evidence type="ECO:0000313" key="13">
    <source>
        <dbReference type="Proteomes" id="UP000828390"/>
    </source>
</evidence>
<dbReference type="PROSITE" id="PS50262">
    <property type="entry name" value="G_PROTEIN_RECEP_F1_2"/>
    <property type="match status" value="1"/>
</dbReference>